<comment type="caution">
    <text evidence="3">The sequence shown here is derived from an EMBL/GenBank/DDBJ whole genome shotgun (WGS) entry which is preliminary data.</text>
</comment>
<proteinExistence type="predicted"/>
<dbReference type="PROSITE" id="PS50157">
    <property type="entry name" value="ZINC_FINGER_C2H2_2"/>
    <property type="match status" value="1"/>
</dbReference>
<dbReference type="OrthoDB" id="6077919at2759"/>
<evidence type="ECO:0000313" key="3">
    <source>
        <dbReference type="EMBL" id="CAG7734832.1"/>
    </source>
</evidence>
<keyword evidence="1" id="KW-0479">Metal-binding</keyword>
<evidence type="ECO:0000259" key="2">
    <source>
        <dbReference type="PROSITE" id="PS50157"/>
    </source>
</evidence>
<keyword evidence="1" id="KW-0862">Zinc</keyword>
<dbReference type="AlphaFoldDB" id="A0A8J2KBY9"/>
<sequence length="136" mass="16302">MCLHMRAFHKKKKTLKEKIKPLYVELEPNKFVCNQKYPFEVKDEKFHCGTCLSEFSTRSEVLAHIQREHIWANVKKMIVYENISPDKFVWTDPFNKKHSFEKVGNMYKCDQCSYSALRDKYMKQHVRTVHIEDGLV</sequence>
<evidence type="ECO:0000313" key="4">
    <source>
        <dbReference type="Proteomes" id="UP000708208"/>
    </source>
</evidence>
<feature type="domain" description="C2H2-type" evidence="2">
    <location>
        <begin position="107"/>
        <end position="135"/>
    </location>
</feature>
<dbReference type="Proteomes" id="UP000708208">
    <property type="component" value="Unassembled WGS sequence"/>
</dbReference>
<accession>A0A8J2KBY9</accession>
<dbReference type="PROSITE" id="PS00028">
    <property type="entry name" value="ZINC_FINGER_C2H2_1"/>
    <property type="match status" value="1"/>
</dbReference>
<keyword evidence="4" id="KW-1185">Reference proteome</keyword>
<gene>
    <name evidence="3" type="ORF">AFUS01_LOCUS23198</name>
</gene>
<protein>
    <recommendedName>
        <fullName evidence="2">C2H2-type domain-containing protein</fullName>
    </recommendedName>
</protein>
<reference evidence="3" key="1">
    <citation type="submission" date="2021-06" db="EMBL/GenBank/DDBJ databases">
        <authorList>
            <person name="Hodson N. C."/>
            <person name="Mongue J. A."/>
            <person name="Jaron S. K."/>
        </authorList>
    </citation>
    <scope>NUCLEOTIDE SEQUENCE</scope>
</reference>
<evidence type="ECO:0000256" key="1">
    <source>
        <dbReference type="PROSITE-ProRule" id="PRU00042"/>
    </source>
</evidence>
<dbReference type="InterPro" id="IPR013087">
    <property type="entry name" value="Znf_C2H2_type"/>
</dbReference>
<dbReference type="GO" id="GO:0008270">
    <property type="term" value="F:zinc ion binding"/>
    <property type="evidence" value="ECO:0007669"/>
    <property type="project" value="UniProtKB-KW"/>
</dbReference>
<dbReference type="EMBL" id="CAJVCH010277280">
    <property type="protein sequence ID" value="CAG7734832.1"/>
    <property type="molecule type" value="Genomic_DNA"/>
</dbReference>
<dbReference type="SMART" id="SM00355">
    <property type="entry name" value="ZnF_C2H2"/>
    <property type="match status" value="2"/>
</dbReference>
<organism evidence="3 4">
    <name type="scientific">Allacma fusca</name>
    <dbReference type="NCBI Taxonomy" id="39272"/>
    <lineage>
        <taxon>Eukaryota</taxon>
        <taxon>Metazoa</taxon>
        <taxon>Ecdysozoa</taxon>
        <taxon>Arthropoda</taxon>
        <taxon>Hexapoda</taxon>
        <taxon>Collembola</taxon>
        <taxon>Symphypleona</taxon>
        <taxon>Sminthuridae</taxon>
        <taxon>Allacma</taxon>
    </lineage>
</organism>
<name>A0A8J2KBY9_9HEXA</name>
<keyword evidence="1" id="KW-0863">Zinc-finger</keyword>
<feature type="non-terminal residue" evidence="3">
    <location>
        <position position="136"/>
    </location>
</feature>